<keyword evidence="2" id="KW-1185">Reference proteome</keyword>
<name>A0A919J2G1_9ACTN</name>
<proteinExistence type="predicted"/>
<dbReference type="AlphaFoldDB" id="A0A919J2G1"/>
<evidence type="ECO:0008006" key="3">
    <source>
        <dbReference type="Google" id="ProtNLM"/>
    </source>
</evidence>
<organism evidence="1 2">
    <name type="scientific">Paractinoplanes ferrugineus</name>
    <dbReference type="NCBI Taxonomy" id="113564"/>
    <lineage>
        <taxon>Bacteria</taxon>
        <taxon>Bacillati</taxon>
        <taxon>Actinomycetota</taxon>
        <taxon>Actinomycetes</taxon>
        <taxon>Micromonosporales</taxon>
        <taxon>Micromonosporaceae</taxon>
        <taxon>Paractinoplanes</taxon>
    </lineage>
</organism>
<dbReference type="Proteomes" id="UP000598174">
    <property type="component" value="Unassembled WGS sequence"/>
</dbReference>
<reference evidence="1" key="1">
    <citation type="submission" date="2021-01" db="EMBL/GenBank/DDBJ databases">
        <title>Whole genome shotgun sequence of Actinoplanes ferrugineus NBRC 15555.</title>
        <authorList>
            <person name="Komaki H."/>
            <person name="Tamura T."/>
        </authorList>
    </citation>
    <scope>NUCLEOTIDE SEQUENCE</scope>
    <source>
        <strain evidence="1">NBRC 15555</strain>
    </source>
</reference>
<gene>
    <name evidence="1" type="ORF">Afe05nite_53960</name>
</gene>
<sequence>MYLSGDIQHYVRQMRPPDQRADEPYESRDQELGDALRSWTQANASLLSIALEGLLDSAGMDPTWLLRMSSESLDAEVCLFYGPRVDVAAFLPKQPADRMFVGSEDGVTQQRLVEILDELVRVNGGEVMPTRLRSPQL</sequence>
<evidence type="ECO:0000313" key="1">
    <source>
        <dbReference type="EMBL" id="GIE13556.1"/>
    </source>
</evidence>
<evidence type="ECO:0000313" key="2">
    <source>
        <dbReference type="Proteomes" id="UP000598174"/>
    </source>
</evidence>
<protein>
    <recommendedName>
        <fullName evidence="3">DUF3806 domain-containing protein</fullName>
    </recommendedName>
</protein>
<accession>A0A919J2G1</accession>
<comment type="caution">
    <text evidence="1">The sequence shown here is derived from an EMBL/GenBank/DDBJ whole genome shotgun (WGS) entry which is preliminary data.</text>
</comment>
<dbReference type="EMBL" id="BOMM01000049">
    <property type="protein sequence ID" value="GIE13556.1"/>
    <property type="molecule type" value="Genomic_DNA"/>
</dbReference>